<evidence type="ECO:0008006" key="4">
    <source>
        <dbReference type="Google" id="ProtNLM"/>
    </source>
</evidence>
<dbReference type="InterPro" id="IPR015943">
    <property type="entry name" value="WD40/YVTN_repeat-like_dom_sf"/>
</dbReference>
<evidence type="ECO:0000256" key="1">
    <source>
        <dbReference type="SAM" id="Coils"/>
    </source>
</evidence>
<reference evidence="2 3" key="1">
    <citation type="submission" date="2020-11" db="EMBL/GenBank/DDBJ databases">
        <authorList>
            <person name="Wallbank WR R."/>
            <person name="Pardo Diaz C."/>
            <person name="Kozak K."/>
            <person name="Martin S."/>
            <person name="Jiggins C."/>
            <person name="Moest M."/>
            <person name="Warren A I."/>
            <person name="Generalovic N T."/>
            <person name="Byers J.R.P. K."/>
            <person name="Montejo-Kovacevich G."/>
            <person name="Yen C E."/>
        </authorList>
    </citation>
    <scope>NUCLEOTIDE SEQUENCE [LARGE SCALE GENOMIC DNA]</scope>
</reference>
<name>A0A7R8UVF8_HERIL</name>
<dbReference type="GO" id="GO:0007020">
    <property type="term" value="P:microtubule nucleation"/>
    <property type="evidence" value="ECO:0007669"/>
    <property type="project" value="TreeGrafter"/>
</dbReference>
<dbReference type="PANTHER" id="PTHR44414:SF1">
    <property type="entry name" value="PROTEIN NEDD1"/>
    <property type="match status" value="1"/>
</dbReference>
<dbReference type="EMBL" id="LR899012">
    <property type="protein sequence ID" value="CAD7087850.1"/>
    <property type="molecule type" value="Genomic_DNA"/>
</dbReference>
<dbReference type="GO" id="GO:0005814">
    <property type="term" value="C:centriole"/>
    <property type="evidence" value="ECO:0007669"/>
    <property type="project" value="TreeGrafter"/>
</dbReference>
<dbReference type="PANTHER" id="PTHR44414">
    <property type="entry name" value="PROTEIN NEDD1"/>
    <property type="match status" value="1"/>
</dbReference>
<protein>
    <recommendedName>
        <fullName evidence="4">Protein NEDD1</fullName>
    </recommendedName>
</protein>
<dbReference type="Proteomes" id="UP000594454">
    <property type="component" value="Chromosome 4"/>
</dbReference>
<feature type="coiled-coil region" evidence="1">
    <location>
        <begin position="517"/>
        <end position="544"/>
    </location>
</feature>
<dbReference type="Gene3D" id="2.130.10.10">
    <property type="entry name" value="YVTN repeat-like/Quinoprotein amine dehydrogenase"/>
    <property type="match status" value="1"/>
</dbReference>
<dbReference type="GO" id="GO:0000922">
    <property type="term" value="C:spindle pole"/>
    <property type="evidence" value="ECO:0007669"/>
    <property type="project" value="TreeGrafter"/>
</dbReference>
<dbReference type="FunCoup" id="A0A7R8UVF8">
    <property type="interactions" value="37"/>
</dbReference>
<accession>A0A7R8UVF8</accession>
<organism evidence="2 3">
    <name type="scientific">Hermetia illucens</name>
    <name type="common">Black soldier fly</name>
    <dbReference type="NCBI Taxonomy" id="343691"/>
    <lineage>
        <taxon>Eukaryota</taxon>
        <taxon>Metazoa</taxon>
        <taxon>Ecdysozoa</taxon>
        <taxon>Arthropoda</taxon>
        <taxon>Hexapoda</taxon>
        <taxon>Insecta</taxon>
        <taxon>Pterygota</taxon>
        <taxon>Neoptera</taxon>
        <taxon>Endopterygota</taxon>
        <taxon>Diptera</taxon>
        <taxon>Brachycera</taxon>
        <taxon>Stratiomyomorpha</taxon>
        <taxon>Stratiomyidae</taxon>
        <taxon>Hermetiinae</taxon>
        <taxon>Hermetia</taxon>
    </lineage>
</organism>
<sequence>MELISSAKSTQLISFEKLKTKYSYHHAENSSRDFTFLGKQKLFVEANRTSGFEMLRLKQLGKKGNEIQLVRKMRVENLNCLGCPKQAVDFVALGLSSGQVGLVNYRNSEYIAKFPADGPSNGVIFLDLNASDEYLSTVYENGLINIYGLKTKTKLESLKLDKNSTLARFHPTKRFHLSVASYTGSVYIYDMQSKRRIFRTTDSHGAPCRDLCTSPSNPDILLSVGYDCILNIFDIRRKLSPQQIRSNHPLSSVCISECGKYCVTGNLKGELISYDLRNLKECLECSLVHDSAVVRVGFVPSEEATVDVSNLEAAENILTETQNLPIEEASNDKQRRDSFLDFINCQSFRARESLGRRDSFNLQCLDRKNYDFDPRISVDGRSSLDARISMDLKSINDMLPDVADGGMHNTVGGKLKIRRSSLDCLLSEKRIKEKMRDDLIEEEDEVFEEQKSLDEKKLEESLGDNGVDKENILNISRKDINFLIKLPDDKNSTPNAATKRCSLDKDKVVQENAMVSSAELRTVLDEIKSLREEMNNRLKMLEFEVIFHADKNKSDCFMQNFNLWKSQMNVTEDIRSLLLSLVHADPFVTEFMKLQEENDRLKETINNLRKLR</sequence>
<dbReference type="SMART" id="SM00320">
    <property type="entry name" value="WD40"/>
    <property type="match status" value="4"/>
</dbReference>
<dbReference type="OMA" id="RVENLNC"/>
<dbReference type="GO" id="GO:0000278">
    <property type="term" value="P:mitotic cell cycle"/>
    <property type="evidence" value="ECO:0007669"/>
    <property type="project" value="TreeGrafter"/>
</dbReference>
<dbReference type="GO" id="GO:0043015">
    <property type="term" value="F:gamma-tubulin binding"/>
    <property type="evidence" value="ECO:0007669"/>
    <property type="project" value="TreeGrafter"/>
</dbReference>
<dbReference type="InterPro" id="IPR052818">
    <property type="entry name" value="NEDD1_Spindle_Assembly"/>
</dbReference>
<dbReference type="GO" id="GO:0036064">
    <property type="term" value="C:ciliary basal body"/>
    <property type="evidence" value="ECO:0007669"/>
    <property type="project" value="TreeGrafter"/>
</dbReference>
<evidence type="ECO:0000313" key="2">
    <source>
        <dbReference type="EMBL" id="CAD7087850.1"/>
    </source>
</evidence>
<dbReference type="GO" id="GO:0005813">
    <property type="term" value="C:centrosome"/>
    <property type="evidence" value="ECO:0007669"/>
    <property type="project" value="TreeGrafter"/>
</dbReference>
<keyword evidence="1" id="KW-0175">Coiled coil</keyword>
<dbReference type="OrthoDB" id="1602884at2759"/>
<dbReference type="InterPro" id="IPR036322">
    <property type="entry name" value="WD40_repeat_dom_sf"/>
</dbReference>
<evidence type="ECO:0000313" key="3">
    <source>
        <dbReference type="Proteomes" id="UP000594454"/>
    </source>
</evidence>
<dbReference type="InterPro" id="IPR001680">
    <property type="entry name" value="WD40_rpt"/>
</dbReference>
<dbReference type="InParanoid" id="A0A7R8UVF8"/>
<gene>
    <name evidence="2" type="ORF">HERILL_LOCUS10527</name>
</gene>
<dbReference type="SUPFAM" id="SSF50978">
    <property type="entry name" value="WD40 repeat-like"/>
    <property type="match status" value="1"/>
</dbReference>
<dbReference type="GO" id="GO:0005737">
    <property type="term" value="C:cytoplasm"/>
    <property type="evidence" value="ECO:0007669"/>
    <property type="project" value="TreeGrafter"/>
</dbReference>
<dbReference type="AlphaFoldDB" id="A0A7R8UVF8"/>
<proteinExistence type="predicted"/>
<keyword evidence="3" id="KW-1185">Reference proteome</keyword>